<feature type="region of interest" description="Disordered" evidence="1">
    <location>
        <begin position="1"/>
        <end position="44"/>
    </location>
</feature>
<reference evidence="2 3" key="1">
    <citation type="journal article" date="2009" name="Stand. Genomic Sci.">
        <title>Complete genome sequence of Actinosynnema mirum type strain (101).</title>
        <authorList>
            <person name="Land M."/>
            <person name="Lapidus A."/>
            <person name="Mayilraj S."/>
            <person name="Chen F."/>
            <person name="Copeland A."/>
            <person name="Del Rio T.G."/>
            <person name="Nolan M."/>
            <person name="Lucas S."/>
            <person name="Tice H."/>
            <person name="Cheng J.F."/>
            <person name="Chertkov O."/>
            <person name="Bruce D."/>
            <person name="Goodwin L."/>
            <person name="Pitluck S."/>
            <person name="Rohde M."/>
            <person name="Goker M."/>
            <person name="Pati A."/>
            <person name="Ivanova N."/>
            <person name="Mavromatis K."/>
            <person name="Chen A."/>
            <person name="Palaniappan K."/>
            <person name="Hauser L."/>
            <person name="Chang Y.J."/>
            <person name="Jeffries C.C."/>
            <person name="Brettin T."/>
            <person name="Detter J.C."/>
            <person name="Han C."/>
            <person name="Chain P."/>
            <person name="Tindall B.J."/>
            <person name="Bristow J."/>
            <person name="Eisen J.A."/>
            <person name="Markowitz V."/>
            <person name="Hugenholtz P."/>
            <person name="Kyrpides N.C."/>
            <person name="Klenk H.P."/>
        </authorList>
    </citation>
    <scope>NUCLEOTIDE SEQUENCE [LARGE SCALE GENOMIC DNA]</scope>
    <source>
        <strain evidence="3">ATCC 29888 / DSM 43827 / JCM 3225 / NBRC 14064 / NCIMB 13271 / NRRL B-12336 / IMRU 3971 / 101</strain>
    </source>
</reference>
<gene>
    <name evidence="2" type="ordered locus">Amir_3358</name>
</gene>
<proteinExistence type="predicted"/>
<dbReference type="AlphaFoldDB" id="C6W9P3"/>
<feature type="compositionally biased region" description="Low complexity" evidence="1">
    <location>
        <begin position="9"/>
        <end position="26"/>
    </location>
</feature>
<dbReference type="EMBL" id="CP001630">
    <property type="protein sequence ID" value="ACU37260.1"/>
    <property type="molecule type" value="Genomic_DNA"/>
</dbReference>
<dbReference type="HOGENOM" id="CLU_516428_0_0_11"/>
<evidence type="ECO:0000256" key="1">
    <source>
        <dbReference type="SAM" id="MobiDB-lite"/>
    </source>
</evidence>
<dbReference type="STRING" id="446462.Amir_3358"/>
<keyword evidence="3" id="KW-1185">Reference proteome</keyword>
<protein>
    <submittedName>
        <fullName evidence="2">Uncharacterized protein</fullName>
    </submittedName>
</protein>
<name>C6W9P3_ACTMD</name>
<accession>C6W9P3</accession>
<sequence>MHAREEPSAARARTAPQARTQAQPQARPQPPAPVPTPGGPAPEGLLALQRQIGNAAVSRLVESGEPVVQRKVGFEFEDSQWRPWRRVRRNEGILSNARNQLGGVDQVHPAERKAVLHRGRGYELEADDTPGPNHSNIEFVTKPFEEDATGVAELQDTIADMTTVLTRLDGFVGRPGPGQGAPPFPLGKADKANYVRDPEHRLSGSGGLAARNLLLSGGVKDGAFKMQATSGVPLANLPAVMERLGKDVPGETARQSADRAPERRLVVQDPAAPNEPMEVQGSAPTLARRVVTALQQDAALGPRLTGDTTKLTGFLASVLLTLKLLRRPGGRTAPVKYRLTLLPRNSYAHMFADLPGEQANALREHAGLLVDAVVAVSNARPMIRGDWDANLTAGSALIAPTPGPLARQADGQVAHDPPTRRNEALARVGIGTWLVGVTNGTDLLTPAVLQRWLNGQVDADVREDAAGAMESFGTAQELDGRADGTTLALFEHRGIAPDGAGADLPLARAGANAVDILRFFARLRAEG</sequence>
<evidence type="ECO:0000313" key="2">
    <source>
        <dbReference type="EMBL" id="ACU37260.1"/>
    </source>
</evidence>
<evidence type="ECO:0000313" key="3">
    <source>
        <dbReference type="Proteomes" id="UP000002213"/>
    </source>
</evidence>
<dbReference type="KEGG" id="ami:Amir_3358"/>
<feature type="compositionally biased region" description="Pro residues" evidence="1">
    <location>
        <begin position="27"/>
        <end position="40"/>
    </location>
</feature>
<organism evidence="2 3">
    <name type="scientific">Actinosynnema mirum (strain ATCC 29888 / DSM 43827 / JCM 3225 / NBRC 14064 / NCIMB 13271 / NRRL B-12336 / IMRU 3971 / 101)</name>
    <dbReference type="NCBI Taxonomy" id="446462"/>
    <lineage>
        <taxon>Bacteria</taxon>
        <taxon>Bacillati</taxon>
        <taxon>Actinomycetota</taxon>
        <taxon>Actinomycetes</taxon>
        <taxon>Pseudonocardiales</taxon>
        <taxon>Pseudonocardiaceae</taxon>
        <taxon>Actinosynnema</taxon>
    </lineage>
</organism>
<dbReference type="RefSeq" id="WP_015802148.1">
    <property type="nucleotide sequence ID" value="NC_013093.1"/>
</dbReference>
<dbReference type="Proteomes" id="UP000002213">
    <property type="component" value="Chromosome"/>
</dbReference>